<dbReference type="AlphaFoldDB" id="A0A9P0LFS1"/>
<protein>
    <submittedName>
        <fullName evidence="2">Uncharacterized protein</fullName>
    </submittedName>
</protein>
<accession>A0A9P0LFS1</accession>
<gene>
    <name evidence="2" type="ORF">ACAOBT_LOCUS23770</name>
</gene>
<evidence type="ECO:0000313" key="3">
    <source>
        <dbReference type="Proteomes" id="UP001152888"/>
    </source>
</evidence>
<evidence type="ECO:0000256" key="1">
    <source>
        <dbReference type="SAM" id="MobiDB-lite"/>
    </source>
</evidence>
<proteinExistence type="predicted"/>
<dbReference type="PANTHER" id="PTHR47055:SF3">
    <property type="entry name" value="PHORBOL-ESTER_DAG-TYPE DOMAIN-CONTAINING PROTEIN"/>
    <property type="match status" value="1"/>
</dbReference>
<dbReference type="GO" id="GO:0043565">
    <property type="term" value="F:sequence-specific DNA binding"/>
    <property type="evidence" value="ECO:0007669"/>
    <property type="project" value="TreeGrafter"/>
</dbReference>
<evidence type="ECO:0000313" key="2">
    <source>
        <dbReference type="EMBL" id="CAH1997476.1"/>
    </source>
</evidence>
<dbReference type="PANTHER" id="PTHR47055">
    <property type="entry name" value="DDE_TNP_1_7 DOMAIN-CONTAINING PROTEIN"/>
    <property type="match status" value="1"/>
</dbReference>
<dbReference type="InterPro" id="IPR052638">
    <property type="entry name" value="PiggyBac_TE-derived"/>
</dbReference>
<feature type="region of interest" description="Disordered" evidence="1">
    <location>
        <begin position="75"/>
        <end position="96"/>
    </location>
</feature>
<name>A0A9P0LFS1_ACAOB</name>
<organism evidence="2 3">
    <name type="scientific">Acanthoscelides obtectus</name>
    <name type="common">Bean weevil</name>
    <name type="synonym">Bruchus obtectus</name>
    <dbReference type="NCBI Taxonomy" id="200917"/>
    <lineage>
        <taxon>Eukaryota</taxon>
        <taxon>Metazoa</taxon>
        <taxon>Ecdysozoa</taxon>
        <taxon>Arthropoda</taxon>
        <taxon>Hexapoda</taxon>
        <taxon>Insecta</taxon>
        <taxon>Pterygota</taxon>
        <taxon>Neoptera</taxon>
        <taxon>Endopterygota</taxon>
        <taxon>Coleoptera</taxon>
        <taxon>Polyphaga</taxon>
        <taxon>Cucujiformia</taxon>
        <taxon>Chrysomeloidea</taxon>
        <taxon>Chrysomelidae</taxon>
        <taxon>Bruchinae</taxon>
        <taxon>Bruchini</taxon>
        <taxon>Acanthoscelides</taxon>
    </lineage>
</organism>
<dbReference type="EMBL" id="CAKOFQ010007289">
    <property type="protein sequence ID" value="CAH1997476.1"/>
    <property type="molecule type" value="Genomic_DNA"/>
</dbReference>
<keyword evidence="3" id="KW-1185">Reference proteome</keyword>
<sequence>MDCKTFYGKKSTCSTSLNRLIDKLHEEHFESANIYISPPMEDSEGDPEASGNENEGDFCEKFSQKILGAPAEATLVSHGSKQHQESSSDDDEPLVNYVPKSKKFKSKSKLENWYQQDLPNSVNLNNVIESDTYNNLVSKENPIQFFELFWTDAFLKI</sequence>
<comment type="caution">
    <text evidence="2">The sequence shown here is derived from an EMBL/GenBank/DDBJ whole genome shotgun (WGS) entry which is preliminary data.</text>
</comment>
<reference evidence="2" key="1">
    <citation type="submission" date="2022-03" db="EMBL/GenBank/DDBJ databases">
        <authorList>
            <person name="Sayadi A."/>
        </authorList>
    </citation>
    <scope>NUCLEOTIDE SEQUENCE</scope>
</reference>
<feature type="region of interest" description="Disordered" evidence="1">
    <location>
        <begin position="35"/>
        <end position="56"/>
    </location>
</feature>
<dbReference type="OrthoDB" id="10159342at2759"/>
<dbReference type="Proteomes" id="UP001152888">
    <property type="component" value="Unassembled WGS sequence"/>
</dbReference>